<dbReference type="PANTHER" id="PTHR43105">
    <property type="entry name" value="RESPIRATORY NITRATE REDUCTASE"/>
    <property type="match status" value="1"/>
</dbReference>
<evidence type="ECO:0000256" key="5">
    <source>
        <dbReference type="SAM" id="MobiDB-lite"/>
    </source>
</evidence>
<dbReference type="SUPFAM" id="SSF50692">
    <property type="entry name" value="ADC-like"/>
    <property type="match status" value="1"/>
</dbReference>
<reference evidence="8" key="1">
    <citation type="submission" date="2017-01" db="EMBL/GenBank/DDBJ databases">
        <authorList>
            <person name="Varghese N."/>
            <person name="Submissions S."/>
        </authorList>
    </citation>
    <scope>NUCLEOTIDE SEQUENCE [LARGE SCALE GENOMIC DNA]</scope>
    <source>
        <strain evidence="8">CGMCC 1.7737</strain>
    </source>
</reference>
<keyword evidence="1" id="KW-0004">4Fe-4S</keyword>
<dbReference type="InterPro" id="IPR006656">
    <property type="entry name" value="Mopterin_OxRdtase"/>
</dbReference>
<dbReference type="GO" id="GO:0022904">
    <property type="term" value="P:respiratory electron transport chain"/>
    <property type="evidence" value="ECO:0007669"/>
    <property type="project" value="TreeGrafter"/>
</dbReference>
<sequence>MGGENAKSICPFCGVGCGVLRADSGKGRGWKAPVNRRGELCPKGVAAYDVLEHDDRLTEPQVREDGDLISVSWDEAFARIETEFGRIVADHGPDALGFFASSGCTNEENYILQKLARVLGTNNVDNCARLCHSSTVAAMQSRFGAGAMTNTLSDLTEADCFLVCGSNPAEQHPIIFSSYLAPAVNEGTTLIHIDPRENRTTELADHHLPVKPGYDIPLLNAMCAVIFEDGLENTKFLRERVSDVSAFREFISGIDPHEQAEVAGVDPDELRTVARIYASADRSAAFTGMGMSQHRYGTANVHALLNLALVTGNVGKRGTGVNPLRGKNNVQGASDVGALPDVLPGYRPVTDGDARAEIADAWGVEPPAKPGLTEVEMTHEFGDGIRGAFVFGENIGATEPNANRISRELDSLDCLVVQEIFPNETTAHADVVLPASSWAEKAGTVTNTDRQVQRMRPTSDPPGNARTDLDILCELSGRLANLTDEPFDYDEPEAVFAELTRVTPQYAGMSYAGIGEKSQRWPFPKGADEDSGGIGVLHRERFSSGARRAPLVPVEHVELVDEENGEDGKNSGRKPLVLTTGRVIEHFNSGVVTRRSDVLTHLRSTDALQIHPNDAAERGIEDGNRVVVENENGRVEASVAVTPSIRPGVVFLTFHFAERLVNRLTGDELDPESKIPTYKHVPVYVRRLE</sequence>
<dbReference type="Proteomes" id="UP000186914">
    <property type="component" value="Unassembled WGS sequence"/>
</dbReference>
<evidence type="ECO:0000256" key="4">
    <source>
        <dbReference type="ARBA" id="ARBA00023014"/>
    </source>
</evidence>
<dbReference type="Pfam" id="PF04879">
    <property type="entry name" value="Molybdop_Fe4S4"/>
    <property type="match status" value="1"/>
</dbReference>
<feature type="region of interest" description="Disordered" evidence="5">
    <location>
        <begin position="444"/>
        <end position="466"/>
    </location>
</feature>
<name>A0A1N7DY54_9EURY</name>
<keyword evidence="3" id="KW-0408">Iron</keyword>
<dbReference type="Gene3D" id="2.20.25.90">
    <property type="entry name" value="ADC-like domains"/>
    <property type="match status" value="1"/>
</dbReference>
<dbReference type="Pfam" id="PF00384">
    <property type="entry name" value="Molybdopterin"/>
    <property type="match status" value="1"/>
</dbReference>
<dbReference type="Gene3D" id="3.40.50.740">
    <property type="match status" value="1"/>
</dbReference>
<dbReference type="GO" id="GO:0051539">
    <property type="term" value="F:4 iron, 4 sulfur cluster binding"/>
    <property type="evidence" value="ECO:0007669"/>
    <property type="project" value="UniProtKB-KW"/>
</dbReference>
<feature type="domain" description="4Fe-4S Mo/W bis-MGD-type" evidence="6">
    <location>
        <begin position="3"/>
        <end position="53"/>
    </location>
</feature>
<dbReference type="CDD" id="cd02753">
    <property type="entry name" value="MopB_Formate-Dh-H"/>
    <property type="match status" value="1"/>
</dbReference>
<keyword evidence="4" id="KW-0411">Iron-sulfur</keyword>
<dbReference type="GO" id="GO:0016020">
    <property type="term" value="C:membrane"/>
    <property type="evidence" value="ECO:0007669"/>
    <property type="project" value="TreeGrafter"/>
</dbReference>
<dbReference type="CDD" id="cd00508">
    <property type="entry name" value="MopB_CT_Fdh-Nap-like"/>
    <property type="match status" value="1"/>
</dbReference>
<dbReference type="GO" id="GO:0043546">
    <property type="term" value="F:molybdopterin cofactor binding"/>
    <property type="evidence" value="ECO:0007669"/>
    <property type="project" value="InterPro"/>
</dbReference>
<keyword evidence="8" id="KW-1185">Reference proteome</keyword>
<evidence type="ECO:0000256" key="1">
    <source>
        <dbReference type="ARBA" id="ARBA00022485"/>
    </source>
</evidence>
<protein>
    <submittedName>
        <fullName evidence="7">Formate dehydrogenase major subunit</fullName>
    </submittedName>
</protein>
<gene>
    <name evidence="7" type="ORF">SAMN05421858_3846</name>
</gene>
<dbReference type="InterPro" id="IPR009010">
    <property type="entry name" value="Asp_de-COase-like_dom_sf"/>
</dbReference>
<accession>A0A1N7DY54</accession>
<dbReference type="PANTHER" id="PTHR43105:SF10">
    <property type="entry name" value="NADH-QUINONE OXIDOREDUCTASE SUBUNIT G"/>
    <property type="match status" value="1"/>
</dbReference>
<dbReference type="SUPFAM" id="SSF53706">
    <property type="entry name" value="Formate dehydrogenase/DMSO reductase, domains 1-3"/>
    <property type="match status" value="1"/>
</dbReference>
<dbReference type="OrthoDB" id="23466at2157"/>
<dbReference type="GO" id="GO:0003954">
    <property type="term" value="F:NADH dehydrogenase activity"/>
    <property type="evidence" value="ECO:0007669"/>
    <property type="project" value="TreeGrafter"/>
</dbReference>
<evidence type="ECO:0000313" key="7">
    <source>
        <dbReference type="EMBL" id="SIR80728.1"/>
    </source>
</evidence>
<dbReference type="RefSeq" id="WP_076431686.1">
    <property type="nucleotide sequence ID" value="NZ_FTNO01000005.1"/>
</dbReference>
<dbReference type="InterPro" id="IPR006963">
    <property type="entry name" value="Mopterin_OxRdtase_4Fe-4S_dom"/>
</dbReference>
<dbReference type="SMART" id="SM00926">
    <property type="entry name" value="Molybdop_Fe4S4"/>
    <property type="match status" value="1"/>
</dbReference>
<dbReference type="AlphaFoldDB" id="A0A1N7DY54"/>
<dbReference type="InterPro" id="IPR050123">
    <property type="entry name" value="Prok_molybdopt-oxidoreductase"/>
</dbReference>
<proteinExistence type="predicted"/>
<keyword evidence="2" id="KW-0479">Metal-binding</keyword>
<dbReference type="Gene3D" id="3.40.228.10">
    <property type="entry name" value="Dimethylsulfoxide Reductase, domain 2"/>
    <property type="match status" value="1"/>
</dbReference>
<evidence type="ECO:0000256" key="2">
    <source>
        <dbReference type="ARBA" id="ARBA00022723"/>
    </source>
</evidence>
<dbReference type="GO" id="GO:0046872">
    <property type="term" value="F:metal ion binding"/>
    <property type="evidence" value="ECO:0007669"/>
    <property type="project" value="UniProtKB-KW"/>
</dbReference>
<dbReference type="Gene3D" id="2.40.40.20">
    <property type="match status" value="1"/>
</dbReference>
<evidence type="ECO:0000259" key="6">
    <source>
        <dbReference type="SMART" id="SM00926"/>
    </source>
</evidence>
<evidence type="ECO:0000313" key="8">
    <source>
        <dbReference type="Proteomes" id="UP000186914"/>
    </source>
</evidence>
<dbReference type="EMBL" id="FTNO01000005">
    <property type="protein sequence ID" value="SIR80728.1"/>
    <property type="molecule type" value="Genomic_DNA"/>
</dbReference>
<dbReference type="InterPro" id="IPR006657">
    <property type="entry name" value="MoPterin_dinucl-bd_dom"/>
</dbReference>
<dbReference type="Pfam" id="PF01568">
    <property type="entry name" value="Molydop_binding"/>
    <property type="match status" value="1"/>
</dbReference>
<organism evidence="7 8">
    <name type="scientific">Haladaptatus litoreus</name>
    <dbReference type="NCBI Taxonomy" id="553468"/>
    <lineage>
        <taxon>Archaea</taxon>
        <taxon>Methanobacteriati</taxon>
        <taxon>Methanobacteriota</taxon>
        <taxon>Stenosarchaea group</taxon>
        <taxon>Halobacteria</taxon>
        <taxon>Halobacteriales</taxon>
        <taxon>Haladaptataceae</taxon>
        <taxon>Haladaptatus</taxon>
    </lineage>
</organism>
<dbReference type="InterPro" id="IPR041924">
    <property type="entry name" value="Formate_Dh-H_N"/>
</dbReference>
<evidence type="ECO:0000256" key="3">
    <source>
        <dbReference type="ARBA" id="ARBA00023004"/>
    </source>
</evidence>